<dbReference type="Proteomes" id="UP000615446">
    <property type="component" value="Unassembled WGS sequence"/>
</dbReference>
<comment type="subcellular location">
    <subcellularLocation>
        <location evidence="1">Nucleus</location>
    </subcellularLocation>
</comment>
<name>A0A8H3LLC4_9GLOM</name>
<dbReference type="EMBL" id="BLAL01000167">
    <property type="protein sequence ID" value="GES87433.1"/>
    <property type="molecule type" value="Genomic_DNA"/>
</dbReference>
<feature type="compositionally biased region" description="Basic and acidic residues" evidence="6">
    <location>
        <begin position="9"/>
        <end position="24"/>
    </location>
</feature>
<dbReference type="PANTHER" id="PTHR46481">
    <property type="entry name" value="ZINC FINGER BED DOMAIN-CONTAINING PROTEIN 4"/>
    <property type="match status" value="1"/>
</dbReference>
<keyword evidence="3" id="KW-0863">Zinc-finger</keyword>
<dbReference type="PANTHER" id="PTHR46481:SF10">
    <property type="entry name" value="ZINC FINGER BED DOMAIN-CONTAINING PROTEIN 39"/>
    <property type="match status" value="1"/>
</dbReference>
<feature type="region of interest" description="Disordered" evidence="6">
    <location>
        <begin position="1"/>
        <end position="30"/>
    </location>
</feature>
<keyword evidence="4" id="KW-0862">Zinc</keyword>
<organism evidence="7 8">
    <name type="scientific">Rhizophagus clarus</name>
    <dbReference type="NCBI Taxonomy" id="94130"/>
    <lineage>
        <taxon>Eukaryota</taxon>
        <taxon>Fungi</taxon>
        <taxon>Fungi incertae sedis</taxon>
        <taxon>Mucoromycota</taxon>
        <taxon>Glomeromycotina</taxon>
        <taxon>Glomeromycetes</taxon>
        <taxon>Glomerales</taxon>
        <taxon>Glomeraceae</taxon>
        <taxon>Rhizophagus</taxon>
    </lineage>
</organism>
<gene>
    <name evidence="7" type="ORF">RCL2_001442500</name>
</gene>
<proteinExistence type="predicted"/>
<sequence length="115" mass="13311">MDIEEEHEENEKENSETKVDDTSSKQKKSSLVASEYDNNVMKNNLYKWIINNQHSFTVVKEPEFIILIQSLHSTAELIFADTVKQSIIDLYISNKNQIQELLMEISGKISFTTNI</sequence>
<keyword evidence="5" id="KW-0539">Nucleus</keyword>
<evidence type="ECO:0000313" key="8">
    <source>
        <dbReference type="Proteomes" id="UP000615446"/>
    </source>
</evidence>
<evidence type="ECO:0000256" key="4">
    <source>
        <dbReference type="ARBA" id="ARBA00022833"/>
    </source>
</evidence>
<dbReference type="InterPro" id="IPR052035">
    <property type="entry name" value="ZnF_BED_domain_contain"/>
</dbReference>
<evidence type="ECO:0000256" key="1">
    <source>
        <dbReference type="ARBA" id="ARBA00004123"/>
    </source>
</evidence>
<evidence type="ECO:0000256" key="6">
    <source>
        <dbReference type="SAM" id="MobiDB-lite"/>
    </source>
</evidence>
<dbReference type="GO" id="GO:0008270">
    <property type="term" value="F:zinc ion binding"/>
    <property type="evidence" value="ECO:0007669"/>
    <property type="project" value="UniProtKB-KW"/>
</dbReference>
<evidence type="ECO:0000256" key="5">
    <source>
        <dbReference type="ARBA" id="ARBA00023242"/>
    </source>
</evidence>
<evidence type="ECO:0000256" key="2">
    <source>
        <dbReference type="ARBA" id="ARBA00022723"/>
    </source>
</evidence>
<evidence type="ECO:0000256" key="3">
    <source>
        <dbReference type="ARBA" id="ARBA00022771"/>
    </source>
</evidence>
<dbReference type="OrthoDB" id="2447477at2759"/>
<reference evidence="7" key="1">
    <citation type="submission" date="2019-10" db="EMBL/GenBank/DDBJ databases">
        <title>Conservation and host-specific expression of non-tandemly repeated heterogenous ribosome RNA gene in arbuscular mycorrhizal fungi.</title>
        <authorList>
            <person name="Maeda T."/>
            <person name="Kobayashi Y."/>
            <person name="Nakagawa T."/>
            <person name="Ezawa T."/>
            <person name="Yamaguchi K."/>
            <person name="Bino T."/>
            <person name="Nishimoto Y."/>
            <person name="Shigenobu S."/>
            <person name="Kawaguchi M."/>
        </authorList>
    </citation>
    <scope>NUCLEOTIDE SEQUENCE</scope>
    <source>
        <strain evidence="7">HR1</strain>
    </source>
</reference>
<dbReference type="AlphaFoldDB" id="A0A8H3LLC4"/>
<accession>A0A8H3LLC4</accession>
<comment type="caution">
    <text evidence="7">The sequence shown here is derived from an EMBL/GenBank/DDBJ whole genome shotgun (WGS) entry which is preliminary data.</text>
</comment>
<protein>
    <submittedName>
        <fullName evidence="7">Zinc finger BED domain-containing protein RICESLEEPER 2</fullName>
    </submittedName>
</protein>
<keyword evidence="2" id="KW-0479">Metal-binding</keyword>
<evidence type="ECO:0000313" key="7">
    <source>
        <dbReference type="EMBL" id="GES87433.1"/>
    </source>
</evidence>
<dbReference type="GO" id="GO:0005634">
    <property type="term" value="C:nucleus"/>
    <property type="evidence" value="ECO:0007669"/>
    <property type="project" value="UniProtKB-SubCell"/>
</dbReference>